<feature type="transmembrane region" description="Helical" evidence="1">
    <location>
        <begin position="23"/>
        <end position="44"/>
    </location>
</feature>
<keyword evidence="1" id="KW-0472">Membrane</keyword>
<keyword evidence="1" id="KW-1133">Transmembrane helix</keyword>
<evidence type="ECO:0000256" key="1">
    <source>
        <dbReference type="SAM" id="Phobius"/>
    </source>
</evidence>
<proteinExistence type="predicted"/>
<name>A0A318RIH3_WILLI</name>
<comment type="caution">
    <text evidence="2">The sequence shown here is derived from an EMBL/GenBank/DDBJ whole genome shotgun (WGS) entry which is preliminary data.</text>
</comment>
<reference evidence="2 3" key="1">
    <citation type="submission" date="2018-06" db="EMBL/GenBank/DDBJ databases">
        <title>Genomic Encyclopedia of Type Strains, Phase IV (KMG-IV): sequencing the most valuable type-strain genomes for metagenomic binning, comparative biology and taxonomic classification.</title>
        <authorList>
            <person name="Goeker M."/>
        </authorList>
    </citation>
    <scope>NUCLEOTIDE SEQUENCE [LARGE SCALE GENOMIC DNA]</scope>
    <source>
        <strain evidence="2 3">DSM 45521</strain>
    </source>
</reference>
<organism evidence="2 3">
    <name type="scientific">Williamsia limnetica</name>
    <dbReference type="NCBI Taxonomy" id="882452"/>
    <lineage>
        <taxon>Bacteria</taxon>
        <taxon>Bacillati</taxon>
        <taxon>Actinomycetota</taxon>
        <taxon>Actinomycetes</taxon>
        <taxon>Mycobacteriales</taxon>
        <taxon>Nocardiaceae</taxon>
        <taxon>Williamsia</taxon>
    </lineage>
</organism>
<keyword evidence="3" id="KW-1185">Reference proteome</keyword>
<accession>A0A318RIH3</accession>
<dbReference type="EMBL" id="QJSP01000009">
    <property type="protein sequence ID" value="PYE15930.1"/>
    <property type="molecule type" value="Genomic_DNA"/>
</dbReference>
<evidence type="ECO:0000313" key="2">
    <source>
        <dbReference type="EMBL" id="PYE15930.1"/>
    </source>
</evidence>
<dbReference type="AlphaFoldDB" id="A0A318RIH3"/>
<gene>
    <name evidence="2" type="ORF">DFR67_109158</name>
</gene>
<dbReference type="Proteomes" id="UP000247591">
    <property type="component" value="Unassembled WGS sequence"/>
</dbReference>
<keyword evidence="1" id="KW-0812">Transmembrane</keyword>
<evidence type="ECO:0000313" key="3">
    <source>
        <dbReference type="Proteomes" id="UP000247591"/>
    </source>
</evidence>
<sequence length="46" mass="5057">MSAGCKSSAAGRRVIPVLLRRSWIYRVLMSAAWVVLFVSLYVGASQ</sequence>
<protein>
    <submittedName>
        <fullName evidence="2">Uncharacterized protein</fullName>
    </submittedName>
</protein>